<dbReference type="InterPro" id="IPR035906">
    <property type="entry name" value="MetI-like_sf"/>
</dbReference>
<feature type="transmembrane region" description="Helical" evidence="10">
    <location>
        <begin position="86"/>
        <end position="108"/>
    </location>
</feature>
<comment type="caution">
    <text evidence="13">The sequence shown here is derived from an EMBL/GenBank/DDBJ whole genome shotgun (WGS) entry which is preliminary data.</text>
</comment>
<comment type="similarity">
    <text evidence="11">Belongs to the binding-protein-dependent transport system permease family. CysTW subfamily.</text>
</comment>
<evidence type="ECO:0000313" key="13">
    <source>
        <dbReference type="EMBL" id="PTL55078.1"/>
    </source>
</evidence>
<dbReference type="InterPro" id="IPR011867">
    <property type="entry name" value="ModB_ABC"/>
</dbReference>
<feature type="transmembrane region" description="Helical" evidence="10">
    <location>
        <begin position="232"/>
        <end position="252"/>
    </location>
</feature>
<comment type="subcellular location">
    <subcellularLocation>
        <location evidence="10">Cell membrane</location>
        <topology evidence="10">Multi-pass membrane protein</topology>
    </subcellularLocation>
    <subcellularLocation>
        <location evidence="1">Membrane</location>
        <topology evidence="1">Multi-pass membrane protein</topology>
    </subcellularLocation>
</comment>
<evidence type="ECO:0000256" key="9">
    <source>
        <dbReference type="ARBA" id="ARBA00025323"/>
    </source>
</evidence>
<dbReference type="NCBIfam" id="TIGR01581">
    <property type="entry name" value="Mo_ABC_porter"/>
    <property type="match status" value="1"/>
</dbReference>
<evidence type="ECO:0000256" key="3">
    <source>
        <dbReference type="ARBA" id="ARBA00022448"/>
    </source>
</evidence>
<evidence type="ECO:0000256" key="8">
    <source>
        <dbReference type="ARBA" id="ARBA00023136"/>
    </source>
</evidence>
<comment type="function">
    <text evidence="9">Part of the ABC transporter complex CysAWTP (TC 3.A.1.6.1) involved in sulfate/thiosulfate import. Probably responsible for the translocation of the substrate across the membrane.</text>
</comment>
<accession>A0A2T4UCX6</accession>
<proteinExistence type="inferred from homology"/>
<evidence type="ECO:0000256" key="4">
    <source>
        <dbReference type="ARBA" id="ARBA00022505"/>
    </source>
</evidence>
<protein>
    <recommendedName>
        <fullName evidence="11">Molybdenum transport system permease</fullName>
    </recommendedName>
</protein>
<dbReference type="InterPro" id="IPR005667">
    <property type="entry name" value="Sulph_transpt2"/>
</dbReference>
<dbReference type="GO" id="GO:0015419">
    <property type="term" value="F:ABC-type sulfate transporter activity"/>
    <property type="evidence" value="ECO:0007669"/>
    <property type="project" value="InterPro"/>
</dbReference>
<dbReference type="PROSITE" id="PS50928">
    <property type="entry name" value="ABC_TM1"/>
    <property type="match status" value="1"/>
</dbReference>
<evidence type="ECO:0000256" key="10">
    <source>
        <dbReference type="RuleBase" id="RU363032"/>
    </source>
</evidence>
<dbReference type="OrthoDB" id="9774448at2"/>
<keyword evidence="8 10" id="KW-0472">Membrane</keyword>
<evidence type="ECO:0000256" key="11">
    <source>
        <dbReference type="RuleBase" id="RU365097"/>
    </source>
</evidence>
<comment type="subunit">
    <text evidence="2">The complex is composed of two ATP-binding proteins (CysA), two transmembrane proteins (CysT and CysW) and a solute-binding protein (CysP).</text>
</comment>
<evidence type="ECO:0000256" key="6">
    <source>
        <dbReference type="ARBA" id="ARBA00022989"/>
    </source>
</evidence>
<evidence type="ECO:0000259" key="12">
    <source>
        <dbReference type="PROSITE" id="PS50928"/>
    </source>
</evidence>
<dbReference type="Proteomes" id="UP000240739">
    <property type="component" value="Unassembled WGS sequence"/>
</dbReference>
<sequence>MRRGPGFALVAGAALALLLAFLGLPLVAIFVDVPPADLVGALDDPAARDALWLSLETSVIALTLILLVGTPAAWMLATRRFRGRSALLTVVELPLVVPPAVAGVALLASLGPSGIVGGPLGDAGIELVLQKAGVVVALTFVASPFYVRQAIVAFEAVEPRLLEASRTLGAGEARTFLAVGIPVARGGLAAGAALAWGRALGEFGATLMFAGSFRGETQTTSLAIYERFATDFTGALALSAVLVAASAAILLATKLLTPAGTEVRRAAG</sequence>
<dbReference type="EMBL" id="PYYB01000004">
    <property type="protein sequence ID" value="PTL55078.1"/>
    <property type="molecule type" value="Genomic_DNA"/>
</dbReference>
<dbReference type="NCBIfam" id="TIGR02141">
    <property type="entry name" value="modB_ABC"/>
    <property type="match status" value="1"/>
</dbReference>
<dbReference type="InterPro" id="IPR000515">
    <property type="entry name" value="MetI-like"/>
</dbReference>
<keyword evidence="7" id="KW-0764">Sulfate transport</keyword>
<evidence type="ECO:0000256" key="7">
    <source>
        <dbReference type="ARBA" id="ARBA00023032"/>
    </source>
</evidence>
<name>A0A2T4UCX6_9ACTN</name>
<keyword evidence="11" id="KW-1003">Cell membrane</keyword>
<dbReference type="GO" id="GO:0005886">
    <property type="term" value="C:plasma membrane"/>
    <property type="evidence" value="ECO:0007669"/>
    <property type="project" value="UniProtKB-SubCell"/>
</dbReference>
<keyword evidence="14" id="KW-1185">Reference proteome</keyword>
<dbReference type="PANTHER" id="PTHR30406:SF8">
    <property type="entry name" value="SULFATE TRANSPORT SYSTEM PERMEASE PROTEIN CYST"/>
    <property type="match status" value="1"/>
</dbReference>
<feature type="domain" description="ABC transmembrane type-1" evidence="12">
    <location>
        <begin position="51"/>
        <end position="253"/>
    </location>
</feature>
<feature type="transmembrane region" description="Helical" evidence="10">
    <location>
        <begin position="7"/>
        <end position="31"/>
    </location>
</feature>
<dbReference type="SUPFAM" id="SSF161098">
    <property type="entry name" value="MetI-like"/>
    <property type="match status" value="1"/>
</dbReference>
<dbReference type="GO" id="GO:0015098">
    <property type="term" value="F:molybdate ion transmembrane transporter activity"/>
    <property type="evidence" value="ECO:0007669"/>
    <property type="project" value="UniProtKB-UniRule"/>
</dbReference>
<feature type="transmembrane region" description="Helical" evidence="10">
    <location>
        <begin position="128"/>
        <end position="147"/>
    </location>
</feature>
<keyword evidence="5 10" id="KW-0812">Transmembrane</keyword>
<keyword evidence="6 10" id="KW-1133">Transmembrane helix</keyword>
<evidence type="ECO:0000256" key="2">
    <source>
        <dbReference type="ARBA" id="ARBA00011779"/>
    </source>
</evidence>
<evidence type="ECO:0000256" key="5">
    <source>
        <dbReference type="ARBA" id="ARBA00022692"/>
    </source>
</evidence>
<dbReference type="Gene3D" id="1.10.3720.10">
    <property type="entry name" value="MetI-like"/>
    <property type="match status" value="1"/>
</dbReference>
<dbReference type="PANTHER" id="PTHR30406">
    <property type="entry name" value="SULFATE TRANSPORT SYSTEM PERMEASE PROTEIN"/>
    <property type="match status" value="1"/>
</dbReference>
<comment type="function">
    <text evidence="11">Part of the binding-protein-dependent transport system for molybdenum; probably responsible for the translocation of the substrate across the membrane.</text>
</comment>
<evidence type="ECO:0000256" key="1">
    <source>
        <dbReference type="ARBA" id="ARBA00004141"/>
    </source>
</evidence>
<dbReference type="InterPro" id="IPR006469">
    <property type="entry name" value="NifC_ABC_porter"/>
</dbReference>
<dbReference type="AlphaFoldDB" id="A0A2T4UCX6"/>
<feature type="transmembrane region" description="Helical" evidence="10">
    <location>
        <begin position="51"/>
        <end position="74"/>
    </location>
</feature>
<reference evidence="13 14" key="1">
    <citation type="submission" date="2018-03" db="EMBL/GenBank/DDBJ databases">
        <title>Aquarubrobacter algicola gen. nov., sp. nov., a novel actinobacterium isolated from shallow eutrophic lake during the end of cyanobacterial harmful algal blooms.</title>
        <authorList>
            <person name="Chun S.J."/>
        </authorList>
    </citation>
    <scope>NUCLEOTIDE SEQUENCE [LARGE SCALE GENOMIC DNA]</scope>
    <source>
        <strain evidence="13 14">Seoho-28</strain>
    </source>
</reference>
<dbReference type="CDD" id="cd06261">
    <property type="entry name" value="TM_PBP2"/>
    <property type="match status" value="1"/>
</dbReference>
<organism evidence="13 14">
    <name type="scientific">Paraconexibacter algicola</name>
    <dbReference type="NCBI Taxonomy" id="2133960"/>
    <lineage>
        <taxon>Bacteria</taxon>
        <taxon>Bacillati</taxon>
        <taxon>Actinomycetota</taxon>
        <taxon>Thermoleophilia</taxon>
        <taxon>Solirubrobacterales</taxon>
        <taxon>Paraconexibacteraceae</taxon>
        <taxon>Paraconexibacter</taxon>
    </lineage>
</organism>
<keyword evidence="3 10" id="KW-0813">Transport</keyword>
<dbReference type="Pfam" id="PF00528">
    <property type="entry name" value="BPD_transp_1"/>
    <property type="match status" value="1"/>
</dbReference>
<keyword evidence="4 11" id="KW-0500">Molybdenum</keyword>
<evidence type="ECO:0000313" key="14">
    <source>
        <dbReference type="Proteomes" id="UP000240739"/>
    </source>
</evidence>
<gene>
    <name evidence="13" type="primary">modB</name>
    <name evidence="13" type="ORF">C7Y72_20460</name>
</gene>